<protein>
    <recommendedName>
        <fullName evidence="3">Guanylate cyclase domain-containing protein</fullName>
    </recommendedName>
</protein>
<dbReference type="EMBL" id="CP059572">
    <property type="protein sequence ID" value="QXJ23339.1"/>
    <property type="molecule type" value="Genomic_DNA"/>
</dbReference>
<sequence>MKPRYRTCFAVDIRRYTGRDPASQARVRDAMHEIVRAASQGARVPWRSDVGTDRGDGVLVVTGKVGVEVLFGDFIRKLGGGVRGHNLLAAPGEQMQLRVALDGGYLNKDPQGYSGDALNRAARMLDAPDFTARMDDRAAEFAVITSDDLYEVVRGYHLLDDKRLDRIQVEVKETRTTAWMWIP</sequence>
<reference evidence="1" key="1">
    <citation type="submission" date="2020-07" db="EMBL/GenBank/DDBJ databases">
        <authorList>
            <person name="Tarantini F.S."/>
            <person name="Hong K.W."/>
            <person name="Chan K.G."/>
        </authorList>
    </citation>
    <scope>NUCLEOTIDE SEQUENCE</scope>
    <source>
        <strain evidence="1">32-07</strain>
    </source>
</reference>
<dbReference type="Proteomes" id="UP001049518">
    <property type="component" value="Chromosome"/>
</dbReference>
<evidence type="ECO:0000313" key="1">
    <source>
        <dbReference type="EMBL" id="QXJ23339.1"/>
    </source>
</evidence>
<dbReference type="InterPro" id="IPR029787">
    <property type="entry name" value="Nucleotide_cyclase"/>
</dbReference>
<accession>A0ABX8QWX7</accession>
<evidence type="ECO:0000313" key="2">
    <source>
        <dbReference type="Proteomes" id="UP001049518"/>
    </source>
</evidence>
<keyword evidence="2" id="KW-1185">Reference proteome</keyword>
<dbReference type="Gene3D" id="3.30.70.1230">
    <property type="entry name" value="Nucleotide cyclase"/>
    <property type="match status" value="1"/>
</dbReference>
<organism evidence="1 2">
    <name type="scientific">Actinomadura graeca</name>
    <dbReference type="NCBI Taxonomy" id="2750812"/>
    <lineage>
        <taxon>Bacteria</taxon>
        <taxon>Bacillati</taxon>
        <taxon>Actinomycetota</taxon>
        <taxon>Actinomycetes</taxon>
        <taxon>Streptosporangiales</taxon>
        <taxon>Thermomonosporaceae</taxon>
        <taxon>Actinomadura</taxon>
    </lineage>
</organism>
<evidence type="ECO:0008006" key="3">
    <source>
        <dbReference type="Google" id="ProtNLM"/>
    </source>
</evidence>
<gene>
    <name evidence="1" type="ORF">AGRA3207_004480</name>
</gene>
<name>A0ABX8QWX7_9ACTN</name>
<dbReference type="RefSeq" id="WP_231329025.1">
    <property type="nucleotide sequence ID" value="NZ_CP059572.1"/>
</dbReference>
<proteinExistence type="predicted"/>